<dbReference type="EMBL" id="UHAP01000001">
    <property type="protein sequence ID" value="SUK50807.1"/>
    <property type="molecule type" value="Genomic_DNA"/>
</dbReference>
<dbReference type="PANTHER" id="PTHR30217:SF6">
    <property type="entry name" value="TRNA HYDROXYLATION PROTEIN P"/>
    <property type="match status" value="1"/>
</dbReference>
<evidence type="ECO:0000313" key="2">
    <source>
        <dbReference type="Proteomes" id="UP000255091"/>
    </source>
</evidence>
<protein>
    <submittedName>
        <fullName evidence="1">Peptidase, U32 family large subunit (C1)</fullName>
    </submittedName>
</protein>
<name>A0A380DTM8_STAAU</name>
<dbReference type="Proteomes" id="UP000255091">
    <property type="component" value="Unassembled WGS sequence"/>
</dbReference>
<gene>
    <name evidence="1" type="ORF">NCTC6133_02136</name>
</gene>
<accession>A0A380DTM8</accession>
<organism evidence="1 2">
    <name type="scientific">Staphylococcus aureus</name>
    <dbReference type="NCBI Taxonomy" id="1280"/>
    <lineage>
        <taxon>Bacteria</taxon>
        <taxon>Bacillati</taxon>
        <taxon>Bacillota</taxon>
        <taxon>Bacilli</taxon>
        <taxon>Bacillales</taxon>
        <taxon>Staphylococcaceae</taxon>
        <taxon>Staphylococcus</taxon>
    </lineage>
</organism>
<dbReference type="AlphaFoldDB" id="A0A380DTM8"/>
<sequence length="85" mass="9462">MKTIEEIKSTPKTVMKKPELLAPAGNLEKLKIAVHYGADAVFLGGQEYGLRSNADNFTMEEIAEGVGICEPLRCQNLCYDKYYCT</sequence>
<dbReference type="PANTHER" id="PTHR30217">
    <property type="entry name" value="PEPTIDASE U32 FAMILY"/>
    <property type="match status" value="1"/>
</dbReference>
<dbReference type="InterPro" id="IPR051454">
    <property type="entry name" value="RNA/ubiquinone_mod_enzymes"/>
</dbReference>
<proteinExistence type="predicted"/>
<reference evidence="1 2" key="1">
    <citation type="submission" date="2018-06" db="EMBL/GenBank/DDBJ databases">
        <authorList>
            <consortium name="Pathogen Informatics"/>
            <person name="Doyle S."/>
        </authorList>
    </citation>
    <scope>NUCLEOTIDE SEQUENCE [LARGE SCALE GENOMIC DNA]</scope>
    <source>
        <strain evidence="1 2">NCTC6133</strain>
    </source>
</reference>
<evidence type="ECO:0000313" key="1">
    <source>
        <dbReference type="EMBL" id="SUK50807.1"/>
    </source>
</evidence>